<dbReference type="Proteomes" id="UP001185792">
    <property type="component" value="Unassembled WGS sequence"/>
</dbReference>
<dbReference type="InterPro" id="IPR023753">
    <property type="entry name" value="FAD/NAD-binding_dom"/>
</dbReference>
<evidence type="ECO:0000256" key="1">
    <source>
        <dbReference type="ARBA" id="ARBA00022630"/>
    </source>
</evidence>
<keyword evidence="7" id="KW-1185">Reference proteome</keyword>
<dbReference type="EMBL" id="JAWLUM010000001">
    <property type="protein sequence ID" value="MDV7132842.1"/>
    <property type="molecule type" value="Genomic_DNA"/>
</dbReference>
<evidence type="ECO:0000256" key="3">
    <source>
        <dbReference type="ARBA" id="ARBA00048132"/>
    </source>
</evidence>
<protein>
    <submittedName>
        <fullName evidence="6">FAD-dependent oxidoreductase</fullName>
    </submittedName>
</protein>
<evidence type="ECO:0000313" key="7">
    <source>
        <dbReference type="Proteomes" id="UP001185792"/>
    </source>
</evidence>
<feature type="domain" description="FAD/NAD(P)-binding" evidence="5">
    <location>
        <begin position="264"/>
        <end position="568"/>
    </location>
</feature>
<comment type="caution">
    <text evidence="6">The sequence shown here is derived from an EMBL/GenBank/DDBJ whole genome shotgun (WGS) entry which is preliminary data.</text>
</comment>
<gene>
    <name evidence="6" type="ORF">R4198_03980</name>
</gene>
<evidence type="ECO:0000259" key="5">
    <source>
        <dbReference type="Pfam" id="PF07992"/>
    </source>
</evidence>
<evidence type="ECO:0000256" key="2">
    <source>
        <dbReference type="ARBA" id="ARBA00023002"/>
    </source>
</evidence>
<dbReference type="PANTHER" id="PTHR48105">
    <property type="entry name" value="THIOREDOXIN REDUCTASE 1-RELATED-RELATED"/>
    <property type="match status" value="1"/>
</dbReference>
<dbReference type="InterPro" id="IPR036188">
    <property type="entry name" value="FAD/NAD-bd_sf"/>
</dbReference>
<accession>A0ABU4ENN2</accession>
<dbReference type="PRINTS" id="PR00469">
    <property type="entry name" value="PNDRDTASEII"/>
</dbReference>
<dbReference type="SUPFAM" id="SSF51905">
    <property type="entry name" value="FAD/NAD(P)-binding domain"/>
    <property type="match status" value="1"/>
</dbReference>
<dbReference type="InterPro" id="IPR050097">
    <property type="entry name" value="Ferredoxin-NADP_redctase_2"/>
</dbReference>
<comment type="catalytic activity">
    <reaction evidence="3">
        <text>[thioredoxin]-dithiol + NADP(+) = [thioredoxin]-disulfide + NADPH + H(+)</text>
        <dbReference type="Rhea" id="RHEA:20345"/>
        <dbReference type="Rhea" id="RHEA-COMP:10698"/>
        <dbReference type="Rhea" id="RHEA-COMP:10700"/>
        <dbReference type="ChEBI" id="CHEBI:15378"/>
        <dbReference type="ChEBI" id="CHEBI:29950"/>
        <dbReference type="ChEBI" id="CHEBI:50058"/>
        <dbReference type="ChEBI" id="CHEBI:57783"/>
        <dbReference type="ChEBI" id="CHEBI:58349"/>
        <dbReference type="EC" id="1.8.1.9"/>
    </reaction>
</comment>
<feature type="region of interest" description="Disordered" evidence="4">
    <location>
        <begin position="1"/>
        <end position="26"/>
    </location>
</feature>
<name>A0ABU4ENN2_WILMA</name>
<keyword evidence="2" id="KW-0560">Oxidoreductase</keyword>
<reference evidence="6 7" key="1">
    <citation type="submission" date="2023-10" db="EMBL/GenBank/DDBJ databases">
        <title>Development of a sustainable strategy for remediation of hydrocarbon-contaminated territories based on the waste exchange concept.</title>
        <authorList>
            <person name="Krivoruchko A."/>
        </authorList>
    </citation>
    <scope>NUCLEOTIDE SEQUENCE [LARGE SCALE GENOMIC DNA]</scope>
    <source>
        <strain evidence="6 7">IEGM 1236</strain>
    </source>
</reference>
<keyword evidence="1" id="KW-0285">Flavoprotein</keyword>
<dbReference type="Pfam" id="PF07992">
    <property type="entry name" value="Pyr_redox_2"/>
    <property type="match status" value="1"/>
</dbReference>
<evidence type="ECO:0000256" key="4">
    <source>
        <dbReference type="SAM" id="MobiDB-lite"/>
    </source>
</evidence>
<evidence type="ECO:0000313" key="6">
    <source>
        <dbReference type="EMBL" id="MDV7132842.1"/>
    </source>
</evidence>
<dbReference type="PRINTS" id="PR00368">
    <property type="entry name" value="FADPNR"/>
</dbReference>
<sequence>MSVFASEDELGPEEVGPEELGTEELGPGERLTPAIVLVVTEDNRNTIVDEIRSRYGRDYSVVFTETAAAAIETVKTLLAQDVPVALIVSELSAFEEGWNGSRLLHKMRYLVPTARRIALIPASKFGTSFDDLRGEISAGKYDTYLAIPQGQRDEEFHTAIVEYLSDWGWSVAAPEVAFIQIVTDGPSSELSAIRDFLDRMGMPVQIHSPESLAGRALLASVEGKAEFPILSRAGRPPLSRPTLAQVAESVYGSADSIPEGTVSDVVVLGAGPAGLAAAVYGASEGLSTTVLESGAIGGQAGTSSMIKNYLGFPRGISGMRLAQRARIQASRFGAQFFSGRGATSIEVGTDHHHVRVDDAKICARTIVIATGVAYRRFGVRGIEDLVGAGVYYGAATSAAREMTGKHVVVVGGGNSAGQAAMHLSRFADAVTIAVRRDGLAETMSDYLIREIQANPRITVRGYTEVIDGGGDGHLEWLTLCDNRTRTPERVEAAGLFLLLGAAPTCDWIPAQVARDDHGFLLTGRSVPKELWVDGVPPAFLETSVPGIFAVGDVRSGSMKRVASASGEGASSVPLVHDRLSQLRLANLPPSH</sequence>
<dbReference type="Gene3D" id="3.50.50.60">
    <property type="entry name" value="FAD/NAD(P)-binding domain"/>
    <property type="match status" value="2"/>
</dbReference>
<organism evidence="6 7">
    <name type="scientific">Williamsia marianensis</name>
    <dbReference type="NCBI Taxonomy" id="85044"/>
    <lineage>
        <taxon>Bacteria</taxon>
        <taxon>Bacillati</taxon>
        <taxon>Actinomycetota</taxon>
        <taxon>Actinomycetes</taxon>
        <taxon>Mycobacteriales</taxon>
        <taxon>Nocardiaceae</taxon>
        <taxon>Williamsia</taxon>
    </lineage>
</organism>
<feature type="compositionally biased region" description="Acidic residues" evidence="4">
    <location>
        <begin position="1"/>
        <end position="22"/>
    </location>
</feature>
<proteinExistence type="predicted"/>